<evidence type="ECO:0000313" key="7">
    <source>
        <dbReference type="Proteomes" id="UP000638986"/>
    </source>
</evidence>
<keyword evidence="6" id="KW-1185">Reference proteome</keyword>
<reference evidence="2 6" key="2">
    <citation type="submission" date="2020-10" db="EMBL/GenBank/DDBJ databases">
        <title>Genome sequences of Pseudomonas isolates.</title>
        <authorList>
            <person name="Wessels L."/>
            <person name="Reich F."/>
            <person name="Hammerl J."/>
        </authorList>
    </citation>
    <scope>NUCLEOTIDE SEQUENCE [LARGE SCALE GENOMIC DNA]</scope>
    <source>
        <strain evidence="2 6">20-MO00624-0</strain>
    </source>
</reference>
<dbReference type="AlphaFoldDB" id="A0A2X2CN79"/>
<dbReference type="RefSeq" id="WP_010797710.1">
    <property type="nucleotide sequence ID" value="NZ_CP044086.1"/>
</dbReference>
<dbReference type="EMBL" id="UAUF01000013">
    <property type="protein sequence ID" value="SPZ09637.1"/>
    <property type="molecule type" value="Genomic_DNA"/>
</dbReference>
<name>A0A2X2CN79_PSELU</name>
<gene>
    <name evidence="3" type="ORF">I5Q09_19030</name>
    <name evidence="2" type="ORF">IRZ65_20185</name>
    <name evidence="4" type="ORF">NCTC11842_03214</name>
</gene>
<evidence type="ECO:0000313" key="5">
    <source>
        <dbReference type="Proteomes" id="UP000250443"/>
    </source>
</evidence>
<dbReference type="EMBL" id="JADMCD010000013">
    <property type="protein sequence ID" value="MBF8642992.1"/>
    <property type="molecule type" value="Genomic_DNA"/>
</dbReference>
<evidence type="ECO:0000259" key="1">
    <source>
        <dbReference type="Pfam" id="PF07238"/>
    </source>
</evidence>
<protein>
    <submittedName>
        <fullName evidence="2">PilZ domain-containing protein</fullName>
    </submittedName>
    <submittedName>
        <fullName evidence="4">Type IV pilus assembly PilZ</fullName>
    </submittedName>
</protein>
<reference evidence="3 7" key="3">
    <citation type="submission" date="2020-11" db="EMBL/GenBank/DDBJ databases">
        <title>Enhanced detection system for hospital associated transmission using whole genome sequencing surveillance.</title>
        <authorList>
            <person name="Harrison L.H."/>
            <person name="Van Tyne D."/>
            <person name="Marsh J.W."/>
            <person name="Griffith M.P."/>
            <person name="Snyder D.J."/>
            <person name="Cooper V.S."/>
            <person name="Mustapha M."/>
        </authorList>
    </citation>
    <scope>NUCLEOTIDE SEQUENCE [LARGE SCALE GENOMIC DNA]</scope>
    <source>
        <strain evidence="3 7">PSB00013</strain>
    </source>
</reference>
<evidence type="ECO:0000313" key="2">
    <source>
        <dbReference type="EMBL" id="MBF8642992.1"/>
    </source>
</evidence>
<evidence type="ECO:0000313" key="3">
    <source>
        <dbReference type="EMBL" id="MBH3440778.1"/>
    </source>
</evidence>
<reference evidence="4 5" key="1">
    <citation type="submission" date="2018-06" db="EMBL/GenBank/DDBJ databases">
        <authorList>
            <consortium name="Pathogen Informatics"/>
            <person name="Doyle S."/>
        </authorList>
    </citation>
    <scope>NUCLEOTIDE SEQUENCE [LARGE SCALE GENOMIC DNA]</scope>
    <source>
        <strain evidence="4 5">NCTC11842</strain>
    </source>
</reference>
<evidence type="ECO:0000313" key="6">
    <source>
        <dbReference type="Proteomes" id="UP000626180"/>
    </source>
</evidence>
<dbReference type="Proteomes" id="UP000250443">
    <property type="component" value="Unassembled WGS sequence"/>
</dbReference>
<evidence type="ECO:0000313" key="4">
    <source>
        <dbReference type="EMBL" id="SPZ09637.1"/>
    </source>
</evidence>
<dbReference type="GO" id="GO:0035438">
    <property type="term" value="F:cyclic-di-GMP binding"/>
    <property type="evidence" value="ECO:0007669"/>
    <property type="project" value="InterPro"/>
</dbReference>
<dbReference type="InterPro" id="IPR009875">
    <property type="entry name" value="PilZ_domain"/>
</dbReference>
<dbReference type="Gene3D" id="2.40.10.220">
    <property type="entry name" value="predicted glycosyltransferase like domains"/>
    <property type="match status" value="1"/>
</dbReference>
<proteinExistence type="predicted"/>
<feature type="domain" description="PilZ" evidence="1">
    <location>
        <begin position="102"/>
        <end position="173"/>
    </location>
</feature>
<dbReference type="Proteomes" id="UP000626180">
    <property type="component" value="Unassembled WGS sequence"/>
</dbReference>
<accession>A0A2X2CN79</accession>
<organism evidence="4 5">
    <name type="scientific">Pseudomonas luteola</name>
    <dbReference type="NCBI Taxonomy" id="47886"/>
    <lineage>
        <taxon>Bacteria</taxon>
        <taxon>Pseudomonadati</taxon>
        <taxon>Pseudomonadota</taxon>
        <taxon>Gammaproteobacteria</taxon>
        <taxon>Pseudomonadales</taxon>
        <taxon>Pseudomonadaceae</taxon>
        <taxon>Pseudomonas</taxon>
    </lineage>
</organism>
<dbReference type="EMBL" id="JADTXM010000014">
    <property type="protein sequence ID" value="MBH3440778.1"/>
    <property type="molecule type" value="Genomic_DNA"/>
</dbReference>
<sequence length="191" mass="21491">MTAPDADERREYYRITDSIALEITPLAGTEQSATPNVSPLFDLLSEMHLLEFESQHLLRSVNERDRPIAACIKLLNKRIDLLGQALTWNLIHEVGEPRPVVLSEGGISFQHSEAFSLGSQLSLRMILMPQALGLELKAEVIHCQPATPDSYEIGTSFVDISDAQRQLLARHIFKKQAHERRTLRAQPKGEQ</sequence>
<dbReference type="Pfam" id="PF07238">
    <property type="entry name" value="PilZ"/>
    <property type="match status" value="1"/>
</dbReference>
<dbReference type="Proteomes" id="UP000638986">
    <property type="component" value="Unassembled WGS sequence"/>
</dbReference>